<reference evidence="1" key="1">
    <citation type="submission" date="2021-05" db="EMBL/GenBank/DDBJ databases">
        <authorList>
            <person name="Pan Q."/>
            <person name="Jouanno E."/>
            <person name="Zahm M."/>
            <person name="Klopp C."/>
            <person name="Cabau C."/>
            <person name="Louis A."/>
            <person name="Berthelot C."/>
            <person name="Parey E."/>
            <person name="Roest Crollius H."/>
            <person name="Montfort J."/>
            <person name="Robinson-Rechavi M."/>
            <person name="Bouchez O."/>
            <person name="Lampietro C."/>
            <person name="Lopez Roques C."/>
            <person name="Donnadieu C."/>
            <person name="Postlethwait J."/>
            <person name="Bobe J."/>
            <person name="Dillon D."/>
            <person name="Chandos A."/>
            <person name="von Hippel F."/>
            <person name="Guiguen Y."/>
        </authorList>
    </citation>
    <scope>NUCLEOTIDE SEQUENCE</scope>
    <source>
        <strain evidence="1">YG-Jan2019</strain>
    </source>
</reference>
<accession>A0ACC2HHD4</accession>
<evidence type="ECO:0000313" key="2">
    <source>
        <dbReference type="Proteomes" id="UP001157502"/>
    </source>
</evidence>
<name>A0ACC2HHD4_DALPE</name>
<dbReference type="Proteomes" id="UP001157502">
    <property type="component" value="Chromosome 2"/>
</dbReference>
<sequence>MVTTRGETRCSVHYSNPEDTGPLLQSPVAVCITPLQKIQVQSPVAVCITPLQKIQVHCSRVQLQCALRHSRRYRSRVQLQCALLHSRRYRSTAPESRCSVHYTTPENTGPLLQSPGAVCITPLQKIQVHCSRVQVQCALHHSRRYRSTAPESRCSVHYTTPEDTGPLLQSPVAVCVTPLQTKLSIVHVDVGLATSCLAMETHFLIHPTHSSCANVVSRGSMELCGERHNR</sequence>
<evidence type="ECO:0000313" key="1">
    <source>
        <dbReference type="EMBL" id="KAJ8015419.1"/>
    </source>
</evidence>
<organism evidence="1 2">
    <name type="scientific">Dallia pectoralis</name>
    <name type="common">Alaska blackfish</name>
    <dbReference type="NCBI Taxonomy" id="75939"/>
    <lineage>
        <taxon>Eukaryota</taxon>
        <taxon>Metazoa</taxon>
        <taxon>Chordata</taxon>
        <taxon>Craniata</taxon>
        <taxon>Vertebrata</taxon>
        <taxon>Euteleostomi</taxon>
        <taxon>Actinopterygii</taxon>
        <taxon>Neopterygii</taxon>
        <taxon>Teleostei</taxon>
        <taxon>Protacanthopterygii</taxon>
        <taxon>Esociformes</taxon>
        <taxon>Umbridae</taxon>
        <taxon>Dallia</taxon>
    </lineage>
</organism>
<comment type="caution">
    <text evidence="1">The sequence shown here is derived from an EMBL/GenBank/DDBJ whole genome shotgun (WGS) entry which is preliminary data.</text>
</comment>
<keyword evidence="2" id="KW-1185">Reference proteome</keyword>
<gene>
    <name evidence="1" type="ORF">DPEC_G00025920</name>
</gene>
<proteinExistence type="predicted"/>
<protein>
    <submittedName>
        <fullName evidence="1">Uncharacterized protein</fullName>
    </submittedName>
</protein>
<dbReference type="EMBL" id="CM055729">
    <property type="protein sequence ID" value="KAJ8015419.1"/>
    <property type="molecule type" value="Genomic_DNA"/>
</dbReference>